<dbReference type="PANTHER" id="PTHR21180:SF32">
    <property type="entry name" value="ENDONUCLEASE_EXONUCLEASE_PHOSPHATASE FAMILY DOMAIN-CONTAINING PROTEIN 1"/>
    <property type="match status" value="1"/>
</dbReference>
<comment type="caution">
    <text evidence="2">The sequence shown here is derived from an EMBL/GenBank/DDBJ whole genome shotgun (WGS) entry which is preliminary data.</text>
</comment>
<feature type="compositionally biased region" description="Low complexity" evidence="1">
    <location>
        <begin position="172"/>
        <end position="190"/>
    </location>
</feature>
<feature type="region of interest" description="Disordered" evidence="1">
    <location>
        <begin position="89"/>
        <end position="108"/>
    </location>
</feature>
<reference evidence="2 3" key="1">
    <citation type="journal article" date="2017" name="Gigascience">
        <title>Draft genome of the honey bee ectoparasitic mite, Tropilaelaps mercedesae, is shaped by the parasitic life history.</title>
        <authorList>
            <person name="Dong X."/>
            <person name="Armstrong S.D."/>
            <person name="Xia D."/>
            <person name="Makepeace B.L."/>
            <person name="Darby A.C."/>
            <person name="Kadowaki T."/>
        </authorList>
    </citation>
    <scope>NUCLEOTIDE SEQUENCE [LARGE SCALE GENOMIC DNA]</scope>
    <source>
        <strain evidence="2">Wuxi-XJTLU</strain>
    </source>
</reference>
<dbReference type="SUPFAM" id="SSF81585">
    <property type="entry name" value="PsbU/PolX domain-like"/>
    <property type="match status" value="1"/>
</dbReference>
<gene>
    <name evidence="2" type="ORF">BIW11_01286</name>
</gene>
<dbReference type="EMBL" id="MNPL01011581">
    <property type="protein sequence ID" value="OQR72529.1"/>
    <property type="molecule type" value="Genomic_DNA"/>
</dbReference>
<accession>A0A1V9XG99</accession>
<feature type="region of interest" description="Disordered" evidence="1">
    <location>
        <begin position="129"/>
        <end position="190"/>
    </location>
</feature>
<dbReference type="InterPro" id="IPR051675">
    <property type="entry name" value="Endo/Exo/Phosphatase_dom_1"/>
</dbReference>
<sequence>MDINSARVEELSSLATVGREHAEAIVRARTVQQQYFRRLEDLISVSGITEDFIEVNRAHLICRPPAVSPLPARPCASLSTLSFFGSASSSPPISHGSHGQGDLFKGSPDRDEVMSLAFSVDRLFTGRCPGDEDLQRHSGGQLQTSSQHRPSGGDVDAFNNKSPSSSSANHLATAGATTANSSSSSCNVGGSSAIELAHQPQPLQPQVCGIDESSNGAAPPPPKRKSDNLATQQPHPPASKKVCVVRGRELESWLNQFDSW</sequence>
<dbReference type="AlphaFoldDB" id="A0A1V9XG99"/>
<protein>
    <submittedName>
        <fullName evidence="2">F-box/WD repeat-containing protein 7-like</fullName>
    </submittedName>
</protein>
<dbReference type="Gene3D" id="1.10.150.320">
    <property type="entry name" value="Photosystem II 12 kDa extrinsic protein"/>
    <property type="match status" value="1"/>
</dbReference>
<dbReference type="Proteomes" id="UP000192247">
    <property type="component" value="Unassembled WGS sequence"/>
</dbReference>
<proteinExistence type="predicted"/>
<organism evidence="2 3">
    <name type="scientific">Tropilaelaps mercedesae</name>
    <dbReference type="NCBI Taxonomy" id="418985"/>
    <lineage>
        <taxon>Eukaryota</taxon>
        <taxon>Metazoa</taxon>
        <taxon>Ecdysozoa</taxon>
        <taxon>Arthropoda</taxon>
        <taxon>Chelicerata</taxon>
        <taxon>Arachnida</taxon>
        <taxon>Acari</taxon>
        <taxon>Parasitiformes</taxon>
        <taxon>Mesostigmata</taxon>
        <taxon>Gamasina</taxon>
        <taxon>Dermanyssoidea</taxon>
        <taxon>Laelapidae</taxon>
        <taxon>Tropilaelaps</taxon>
    </lineage>
</organism>
<feature type="compositionally biased region" description="Polar residues" evidence="1">
    <location>
        <begin position="138"/>
        <end position="149"/>
    </location>
</feature>
<dbReference type="InParanoid" id="A0A1V9XG99"/>
<dbReference type="OrthoDB" id="7465105at2759"/>
<evidence type="ECO:0000313" key="2">
    <source>
        <dbReference type="EMBL" id="OQR72529.1"/>
    </source>
</evidence>
<feature type="region of interest" description="Disordered" evidence="1">
    <location>
        <begin position="204"/>
        <end position="243"/>
    </location>
</feature>
<feature type="compositionally biased region" description="Polar residues" evidence="1">
    <location>
        <begin position="159"/>
        <end position="170"/>
    </location>
</feature>
<dbReference type="Pfam" id="PF12836">
    <property type="entry name" value="HHH_3"/>
    <property type="match status" value="1"/>
</dbReference>
<evidence type="ECO:0000313" key="3">
    <source>
        <dbReference type="Proteomes" id="UP000192247"/>
    </source>
</evidence>
<dbReference type="PANTHER" id="PTHR21180">
    <property type="entry name" value="ENDONUCLEASE/EXONUCLEASE/PHOSPHATASE FAMILY DOMAIN-CONTAINING PROTEIN 1"/>
    <property type="match status" value="1"/>
</dbReference>
<keyword evidence="3" id="KW-1185">Reference proteome</keyword>
<name>A0A1V9XG99_9ACAR</name>
<evidence type="ECO:0000256" key="1">
    <source>
        <dbReference type="SAM" id="MobiDB-lite"/>
    </source>
</evidence>